<organism evidence="2">
    <name type="scientific">Poeciliopsis prolifica</name>
    <name type="common">blackstripe livebearer</name>
    <dbReference type="NCBI Taxonomy" id="188132"/>
    <lineage>
        <taxon>Eukaryota</taxon>
        <taxon>Metazoa</taxon>
        <taxon>Chordata</taxon>
        <taxon>Craniata</taxon>
        <taxon>Vertebrata</taxon>
        <taxon>Euteleostomi</taxon>
        <taxon>Actinopterygii</taxon>
        <taxon>Neopterygii</taxon>
        <taxon>Teleostei</taxon>
        <taxon>Neoteleostei</taxon>
        <taxon>Acanthomorphata</taxon>
        <taxon>Ovalentaria</taxon>
        <taxon>Atherinomorphae</taxon>
        <taxon>Cyprinodontiformes</taxon>
        <taxon>Poeciliidae</taxon>
        <taxon>Poeciliinae</taxon>
        <taxon>Poeciliopsis</taxon>
    </lineage>
</organism>
<feature type="compositionally biased region" description="Polar residues" evidence="1">
    <location>
        <begin position="87"/>
        <end position="98"/>
    </location>
</feature>
<dbReference type="EMBL" id="GBYX01475167">
    <property type="protein sequence ID" value="JAO06508.1"/>
    <property type="molecule type" value="Transcribed_RNA"/>
</dbReference>
<evidence type="ECO:0000313" key="2">
    <source>
        <dbReference type="EMBL" id="JAO06508.1"/>
    </source>
</evidence>
<protein>
    <submittedName>
        <fullName evidence="2">PPUP7725</fullName>
    </submittedName>
</protein>
<feature type="compositionally biased region" description="Polar residues" evidence="1">
    <location>
        <begin position="109"/>
        <end position="121"/>
    </location>
</feature>
<name>A0A0S7EQ34_9TELE</name>
<feature type="non-terminal residue" evidence="2">
    <location>
        <position position="121"/>
    </location>
</feature>
<sequence length="121" mass="13292">MKLNAPLLKENCCKLNQTSRTKPETDIGSDLIPKRPISSEHRPHVYMRWRAPATGTSELQRTQHAAAAGPTTLAAAGRSLHAAAPQQELSCTHTQKQPGETRRRRSHTPPLSFQTQSSGSM</sequence>
<feature type="region of interest" description="Disordered" evidence="1">
    <location>
        <begin position="15"/>
        <end position="43"/>
    </location>
</feature>
<reference evidence="2" key="1">
    <citation type="submission" date="2014-12" db="EMBL/GenBank/DDBJ databases">
        <title>Parallel Evolution in Life History Adaptation Evident in the Tissue-Specific Poeciliopsis prolifica transcriptome.</title>
        <authorList>
            <person name="Jue N.K."/>
            <person name="Foley R.J."/>
            <person name="Obergfell C."/>
            <person name="Reznick D.N."/>
            <person name="O'Neill R.J."/>
            <person name="O'Neill M.J."/>
        </authorList>
    </citation>
    <scope>NUCLEOTIDE SEQUENCE</scope>
</reference>
<dbReference type="AlphaFoldDB" id="A0A0S7EQ34"/>
<feature type="region of interest" description="Disordered" evidence="1">
    <location>
        <begin position="76"/>
        <end position="121"/>
    </location>
</feature>
<proteinExistence type="predicted"/>
<evidence type="ECO:0000256" key="1">
    <source>
        <dbReference type="SAM" id="MobiDB-lite"/>
    </source>
</evidence>
<accession>A0A0S7EQ34</accession>
<gene>
    <name evidence="2" type="primary">PPUP7725</name>
</gene>